<dbReference type="InParanoid" id="A0A167NC86"/>
<name>A0A167NC86_PHYB8</name>
<gene>
    <name evidence="1" type="ORF">PHYBLDRAFT_166878</name>
</gene>
<dbReference type="VEuPathDB" id="FungiDB:PHYBLDRAFT_166878"/>
<dbReference type="GeneID" id="28996416"/>
<dbReference type="RefSeq" id="XP_018293690.1">
    <property type="nucleotide sequence ID" value="XM_018435510.1"/>
</dbReference>
<proteinExistence type="predicted"/>
<evidence type="ECO:0000313" key="2">
    <source>
        <dbReference type="Proteomes" id="UP000077315"/>
    </source>
</evidence>
<evidence type="ECO:0000313" key="1">
    <source>
        <dbReference type="EMBL" id="OAD75650.1"/>
    </source>
</evidence>
<accession>A0A167NC86</accession>
<reference evidence="2" key="1">
    <citation type="submission" date="2015-06" db="EMBL/GenBank/DDBJ databases">
        <title>Expansion of signal transduction pathways in fungi by whole-genome duplication.</title>
        <authorList>
            <consortium name="DOE Joint Genome Institute"/>
            <person name="Corrochano L.M."/>
            <person name="Kuo A."/>
            <person name="Marcet-Houben M."/>
            <person name="Polaino S."/>
            <person name="Salamov A."/>
            <person name="Villalobos J.M."/>
            <person name="Alvarez M.I."/>
            <person name="Avalos J."/>
            <person name="Benito E.P."/>
            <person name="Benoit I."/>
            <person name="Burger G."/>
            <person name="Camino L.P."/>
            <person name="Canovas D."/>
            <person name="Cerda-Olmedo E."/>
            <person name="Cheng J.-F."/>
            <person name="Dominguez A."/>
            <person name="Elias M."/>
            <person name="Eslava A.P."/>
            <person name="Glaser F."/>
            <person name="Grimwood J."/>
            <person name="Gutierrez G."/>
            <person name="Heitman J."/>
            <person name="Henrissat B."/>
            <person name="Iturriaga E.A."/>
            <person name="Lang B.F."/>
            <person name="Lavin J.L."/>
            <person name="Lee S."/>
            <person name="Li W."/>
            <person name="Lindquist E."/>
            <person name="Lopez-Garcia S."/>
            <person name="Luque E.M."/>
            <person name="Marcos A.T."/>
            <person name="Martin J."/>
            <person name="McCluskey K."/>
            <person name="Medina H.R."/>
            <person name="Miralles-Duran A."/>
            <person name="Miyazaki A."/>
            <person name="Munoz-Torres E."/>
            <person name="Oguiza J.A."/>
            <person name="Ohm R."/>
            <person name="Olmedo M."/>
            <person name="Orejas M."/>
            <person name="Ortiz-Castellanos L."/>
            <person name="Pisabarro A.G."/>
            <person name="Rodriguez-Romero J."/>
            <person name="Ruiz-Herrera J."/>
            <person name="Ruiz-Vazquez R."/>
            <person name="Sanz C."/>
            <person name="Schackwitz W."/>
            <person name="Schmutz J."/>
            <person name="Shahriari M."/>
            <person name="Shelest E."/>
            <person name="Silva-Franco F."/>
            <person name="Soanes D."/>
            <person name="Syed K."/>
            <person name="Tagua V.G."/>
            <person name="Talbot N.J."/>
            <person name="Thon M."/>
            <person name="De vries R.P."/>
            <person name="Wiebenga A."/>
            <person name="Yadav J.S."/>
            <person name="Braun E.L."/>
            <person name="Baker S."/>
            <person name="Garre V."/>
            <person name="Horwitz B."/>
            <person name="Torres-Martinez S."/>
            <person name="Idnurm A."/>
            <person name="Herrera-Estrella A."/>
            <person name="Gabaldon T."/>
            <person name="Grigoriev I.V."/>
        </authorList>
    </citation>
    <scope>NUCLEOTIDE SEQUENCE [LARGE SCALE GENOMIC DNA]</scope>
    <source>
        <strain evidence="2">NRRL 1555(-)</strain>
    </source>
</reference>
<organism evidence="1 2">
    <name type="scientific">Phycomyces blakesleeanus (strain ATCC 8743b / DSM 1359 / FGSC 10004 / NBRC 33097 / NRRL 1555)</name>
    <dbReference type="NCBI Taxonomy" id="763407"/>
    <lineage>
        <taxon>Eukaryota</taxon>
        <taxon>Fungi</taxon>
        <taxon>Fungi incertae sedis</taxon>
        <taxon>Mucoromycota</taxon>
        <taxon>Mucoromycotina</taxon>
        <taxon>Mucoromycetes</taxon>
        <taxon>Mucorales</taxon>
        <taxon>Phycomycetaceae</taxon>
        <taxon>Phycomyces</taxon>
    </lineage>
</organism>
<keyword evidence="2" id="KW-1185">Reference proteome</keyword>
<dbReference type="AlphaFoldDB" id="A0A167NC86"/>
<dbReference type="Proteomes" id="UP000077315">
    <property type="component" value="Unassembled WGS sequence"/>
</dbReference>
<protein>
    <submittedName>
        <fullName evidence="1">Uncharacterized protein</fullName>
    </submittedName>
</protein>
<dbReference type="EMBL" id="KV440977">
    <property type="protein sequence ID" value="OAD75650.1"/>
    <property type="molecule type" value="Genomic_DNA"/>
</dbReference>
<sequence length="116" mass="13848">MSDWPIDVNTRIDSFGRVNWQNIALKLFYKPFGLLYKGQRACLSNKLQNLIYPGFYEFQAFPFATIRTKSNSIISSERQDEPLFNVPLWSRYCSLTVFQLYISKRNIYQYENLRLK</sequence>